<evidence type="ECO:0000256" key="6">
    <source>
        <dbReference type="ARBA" id="ARBA00022723"/>
    </source>
</evidence>
<evidence type="ECO:0000256" key="11">
    <source>
        <dbReference type="PIRSR" id="PIRSR004911-1"/>
    </source>
</evidence>
<sequence length="351" mass="37915">MSFARAITTADELEAAGLVDQGQRAGIEAVVARYAVAITPDIARLIEPGMAADPIARQFVPDPAELLTAPEERADPIGDHAHSPVEGIVHRYPDRVLLKAVHICPVYCRFCFRREMVGPKGEGTLTAEKLAAAVDYIRGHREIWEVILTGGDPLVLSPRRLAAIMAELRDIDHVKIVRFHSRVPVVSPDRIDAALIDAIRACGKTVYIALHANHPRELTAAARAACGRLVDAGFAMISQSVLLRGVNDDPAVLAELMRSFVEIRVKPYYLHHPDLAPGTGHFRLSIEEGRAIVGALRGRISGLCQPTYILDIPGGYGKVPIGAEAVTAVGDGCYSVSDYRGEDHLYPPAGP</sequence>
<dbReference type="OrthoDB" id="9768064at2"/>
<evidence type="ECO:0000256" key="1">
    <source>
        <dbReference type="ARBA" id="ARBA00001933"/>
    </source>
</evidence>
<dbReference type="AlphaFoldDB" id="A0A2U2DQV0"/>
<comment type="caution">
    <text evidence="14">The sequence shown here is derived from an EMBL/GenBank/DDBJ whole genome shotgun (WGS) entry which is preliminary data.</text>
</comment>
<dbReference type="SUPFAM" id="SSF102114">
    <property type="entry name" value="Radical SAM enzymes"/>
    <property type="match status" value="1"/>
</dbReference>
<dbReference type="Pfam" id="PF04055">
    <property type="entry name" value="Radical_SAM"/>
    <property type="match status" value="1"/>
</dbReference>
<keyword evidence="9 11" id="KW-0411">Iron-sulfur</keyword>
<name>A0A2U2DQV0_9HYPH</name>
<keyword evidence="6 11" id="KW-0479">Metal-binding</keyword>
<keyword evidence="15" id="KW-1185">Reference proteome</keyword>
<dbReference type="EMBL" id="QFBC01000005">
    <property type="protein sequence ID" value="PWE55693.1"/>
    <property type="molecule type" value="Genomic_DNA"/>
</dbReference>
<evidence type="ECO:0000256" key="2">
    <source>
        <dbReference type="ARBA" id="ARBA00001966"/>
    </source>
</evidence>
<evidence type="ECO:0000313" key="15">
    <source>
        <dbReference type="Proteomes" id="UP000245252"/>
    </source>
</evidence>
<keyword evidence="7 12" id="KW-0663">Pyridoxal phosphate</keyword>
<feature type="modified residue" description="N6-(pyridoxal phosphate)lysine" evidence="12">
    <location>
        <position position="318"/>
    </location>
</feature>
<dbReference type="GO" id="GO:0051539">
    <property type="term" value="F:4 iron, 4 sulfur cluster binding"/>
    <property type="evidence" value="ECO:0007669"/>
    <property type="project" value="UniProtKB-KW"/>
</dbReference>
<evidence type="ECO:0000256" key="9">
    <source>
        <dbReference type="ARBA" id="ARBA00023014"/>
    </source>
</evidence>
<dbReference type="SFLD" id="SFLDG01070">
    <property type="entry name" value="PLP-dependent"/>
    <property type="match status" value="1"/>
</dbReference>
<dbReference type="InterPro" id="IPR007197">
    <property type="entry name" value="rSAM"/>
</dbReference>
<dbReference type="Proteomes" id="UP000245252">
    <property type="component" value="Unassembled WGS sequence"/>
</dbReference>
<comment type="similarity">
    <text evidence="3">Belongs to the radical SAM superfamily. KamA family.</text>
</comment>
<dbReference type="PROSITE" id="PS51918">
    <property type="entry name" value="RADICAL_SAM"/>
    <property type="match status" value="1"/>
</dbReference>
<dbReference type="PANTHER" id="PTHR30538">
    <property type="entry name" value="LYSINE 2,3-AMINOMUTASE-RELATED"/>
    <property type="match status" value="1"/>
</dbReference>
<keyword evidence="8" id="KW-0408">Iron</keyword>
<proteinExistence type="inferred from homology"/>
<protein>
    <submittedName>
        <fullName evidence="14">Lysine-2,3-aminomutase-like protein</fullName>
    </submittedName>
</protein>
<feature type="domain" description="Radical SAM core" evidence="13">
    <location>
        <begin position="90"/>
        <end position="303"/>
    </location>
</feature>
<reference evidence="14 15" key="1">
    <citation type="submission" date="2018-05" db="EMBL/GenBank/DDBJ databases">
        <title>The draft genome of strain NS-104.</title>
        <authorList>
            <person name="Hang P."/>
            <person name="Jiang J."/>
        </authorList>
    </citation>
    <scope>NUCLEOTIDE SEQUENCE [LARGE SCALE GENOMIC DNA]</scope>
    <source>
        <strain evidence="14 15">NS-104</strain>
    </source>
</reference>
<dbReference type="NCBIfam" id="TIGR03822">
    <property type="entry name" value="AblA_like_2"/>
    <property type="match status" value="1"/>
</dbReference>
<dbReference type="CDD" id="cd01335">
    <property type="entry name" value="Radical_SAM"/>
    <property type="match status" value="1"/>
</dbReference>
<dbReference type="PIRSF" id="PIRSF004911">
    <property type="entry name" value="DUF160"/>
    <property type="match status" value="1"/>
</dbReference>
<dbReference type="Gene3D" id="3.20.20.70">
    <property type="entry name" value="Aldolase class I"/>
    <property type="match status" value="1"/>
</dbReference>
<evidence type="ECO:0000313" key="14">
    <source>
        <dbReference type="EMBL" id="PWE55693.1"/>
    </source>
</evidence>
<evidence type="ECO:0000256" key="7">
    <source>
        <dbReference type="ARBA" id="ARBA00022898"/>
    </source>
</evidence>
<evidence type="ECO:0000256" key="12">
    <source>
        <dbReference type="PIRSR" id="PIRSR603739-50"/>
    </source>
</evidence>
<dbReference type="NCBIfam" id="TIGR00238">
    <property type="entry name" value="KamA family radical SAM protein"/>
    <property type="match status" value="1"/>
</dbReference>
<dbReference type="RefSeq" id="WP_109458770.1">
    <property type="nucleotide sequence ID" value="NZ_QFBC01000005.1"/>
</dbReference>
<feature type="binding site" evidence="11">
    <location>
        <position position="108"/>
    </location>
    <ligand>
        <name>[4Fe-4S] cluster</name>
        <dbReference type="ChEBI" id="CHEBI:49883"/>
        <note>4Fe-4S-S-AdoMet</note>
    </ligand>
</feature>
<dbReference type="PANTHER" id="PTHR30538:SF1">
    <property type="entry name" value="L-LYSINE 2,3-AMINOMUTASE"/>
    <property type="match status" value="1"/>
</dbReference>
<gene>
    <name evidence="14" type="ORF">DEM27_13510</name>
</gene>
<feature type="binding site" evidence="11">
    <location>
        <position position="104"/>
    </location>
    <ligand>
        <name>[4Fe-4S] cluster</name>
        <dbReference type="ChEBI" id="CHEBI:49883"/>
        <note>4Fe-4S-S-AdoMet</note>
    </ligand>
</feature>
<comment type="cofactor">
    <cofactor evidence="1 12">
        <name>pyridoxal 5'-phosphate</name>
        <dbReference type="ChEBI" id="CHEBI:597326"/>
    </cofactor>
</comment>
<evidence type="ECO:0000256" key="5">
    <source>
        <dbReference type="ARBA" id="ARBA00022691"/>
    </source>
</evidence>
<evidence type="ECO:0000256" key="8">
    <source>
        <dbReference type="ARBA" id="ARBA00023004"/>
    </source>
</evidence>
<feature type="binding site" evidence="11">
    <location>
        <position position="111"/>
    </location>
    <ligand>
        <name>[4Fe-4S] cluster</name>
        <dbReference type="ChEBI" id="CHEBI:49883"/>
        <note>4Fe-4S-S-AdoMet</note>
    </ligand>
</feature>
<evidence type="ECO:0000256" key="3">
    <source>
        <dbReference type="ARBA" id="ARBA00008703"/>
    </source>
</evidence>
<dbReference type="GO" id="GO:0046872">
    <property type="term" value="F:metal ion binding"/>
    <property type="evidence" value="ECO:0007669"/>
    <property type="project" value="UniProtKB-KW"/>
</dbReference>
<keyword evidence="4 11" id="KW-0004">4Fe-4S</keyword>
<evidence type="ECO:0000256" key="4">
    <source>
        <dbReference type="ARBA" id="ARBA00022485"/>
    </source>
</evidence>
<keyword evidence="10" id="KW-0413">Isomerase</keyword>
<accession>A0A2U2DQV0</accession>
<organism evidence="14 15">
    <name type="scientific">Metarhizobium album</name>
    <dbReference type="NCBI Taxonomy" id="2182425"/>
    <lineage>
        <taxon>Bacteria</taxon>
        <taxon>Pseudomonadati</taxon>
        <taxon>Pseudomonadota</taxon>
        <taxon>Alphaproteobacteria</taxon>
        <taxon>Hyphomicrobiales</taxon>
        <taxon>Rhizobiaceae</taxon>
        <taxon>Metarhizobium</taxon>
    </lineage>
</organism>
<dbReference type="GO" id="GO:0016853">
    <property type="term" value="F:isomerase activity"/>
    <property type="evidence" value="ECO:0007669"/>
    <property type="project" value="UniProtKB-KW"/>
</dbReference>
<dbReference type="InterPro" id="IPR013785">
    <property type="entry name" value="Aldolase_TIM"/>
</dbReference>
<dbReference type="InterPro" id="IPR003739">
    <property type="entry name" value="Lys_aminomutase/Glu_NH3_mut"/>
</dbReference>
<dbReference type="InterPro" id="IPR058240">
    <property type="entry name" value="rSAM_sf"/>
</dbReference>
<comment type="cofactor">
    <cofactor evidence="2">
        <name>[4Fe-4S] cluster</name>
        <dbReference type="ChEBI" id="CHEBI:49883"/>
    </cofactor>
</comment>
<evidence type="ECO:0000256" key="10">
    <source>
        <dbReference type="ARBA" id="ARBA00023235"/>
    </source>
</evidence>
<dbReference type="InterPro" id="IPR022447">
    <property type="entry name" value="Lys_aminomutase-rel"/>
</dbReference>
<dbReference type="SFLD" id="SFLDS00029">
    <property type="entry name" value="Radical_SAM"/>
    <property type="match status" value="1"/>
</dbReference>
<evidence type="ECO:0000259" key="13">
    <source>
        <dbReference type="PROSITE" id="PS51918"/>
    </source>
</evidence>
<keyword evidence="5" id="KW-0949">S-adenosyl-L-methionine</keyword>